<dbReference type="SUPFAM" id="SSF88713">
    <property type="entry name" value="Glycoside hydrolase/deacetylase"/>
    <property type="match status" value="1"/>
</dbReference>
<proteinExistence type="predicted"/>
<dbReference type="PANTHER" id="PTHR34216:SF3">
    <property type="entry name" value="POLY-BETA-1,6-N-ACETYL-D-GLUCOSAMINE N-DEACETYLASE"/>
    <property type="match status" value="1"/>
</dbReference>
<dbReference type="SUPFAM" id="SSF49899">
    <property type="entry name" value="Concanavalin A-like lectins/glucanases"/>
    <property type="match status" value="1"/>
</dbReference>
<sequence length="625" mass="69755">MKIKKISCLILISLAIGLSQPILFKNSQRLLAQNQTDCSQVTLAFDDGLESVYSLAAPALKAHGFPATAYVYTQAQNEEYDGYLDWTEVVSLQNNFGLEIGSHGYSHGNLTEISLAAAKNELERVKNDLISHNIKVESFASPFGAYNYQVLKYAAGLYASHRTAWSGLNNQPAEAYYLKAVAADDLSLDQIKGLVNQAKQTNGWLILYFHGLTEDPTVPKGYFYQFNDFQQILDYLKNQNSKVVTVSAGLSAVCPASTYGPNRVVNGDFEDNLNFNSAELTWYSPLDDQESIEKAPWGHSAEVVGDVSFVAGRNGNAVSFTDLSWSPDYIALPAYQVINPKQGAVVFWYQPNYDHTENVEARFFEADADCCEFEFNHDPAGFLYFKIEALKNNAIIVPVSNYSWHKGEWVKLEVRWHESDYMAVYVNDQQVGLLGRDNTGKIYGRLPDFTDHYLGSVLAIGSAGSRGKINGAMDDFMIFKSADYQLPSDAHQADFWTKNPKTEVKITNTSSGRTAQIIGGADQKMIATFGIPVQPGNTYELSAAFKVTGYSAGDASVWVAEFDQNYHYLGGQWLGGFTYDFIGRRYFRYTPNPNVNLAEIYFLTHENAKMTMNIDDVELKKIQQP</sequence>
<dbReference type="Gene3D" id="2.60.120.200">
    <property type="match status" value="1"/>
</dbReference>
<evidence type="ECO:0000259" key="3">
    <source>
        <dbReference type="PROSITE" id="PS51677"/>
    </source>
</evidence>
<dbReference type="Gene3D" id="2.60.120.260">
    <property type="entry name" value="Galactose-binding domain-like"/>
    <property type="match status" value="1"/>
</dbReference>
<organism evidence="4 5">
    <name type="scientific">Candidatus Kuenenbacteria bacterium RIFCSPLOWO2_02_FULL_42_16</name>
    <dbReference type="NCBI Taxonomy" id="1798564"/>
    <lineage>
        <taxon>Bacteria</taxon>
        <taxon>Candidatus Kueneniibacteriota</taxon>
    </lineage>
</organism>
<evidence type="ECO:0000256" key="1">
    <source>
        <dbReference type="ARBA" id="ARBA00004613"/>
    </source>
</evidence>
<dbReference type="AlphaFoldDB" id="A0A1F6FWM7"/>
<dbReference type="GO" id="GO:0005975">
    <property type="term" value="P:carbohydrate metabolic process"/>
    <property type="evidence" value="ECO:0007669"/>
    <property type="project" value="InterPro"/>
</dbReference>
<protein>
    <recommendedName>
        <fullName evidence="3">NodB homology domain-containing protein</fullName>
    </recommendedName>
</protein>
<dbReference type="PANTHER" id="PTHR34216">
    <property type="match status" value="1"/>
</dbReference>
<dbReference type="Pfam" id="PF13385">
    <property type="entry name" value="Laminin_G_3"/>
    <property type="match status" value="1"/>
</dbReference>
<comment type="subcellular location">
    <subcellularLocation>
        <location evidence="1">Secreted</location>
    </subcellularLocation>
</comment>
<dbReference type="InterPro" id="IPR013320">
    <property type="entry name" value="ConA-like_dom_sf"/>
</dbReference>
<accession>A0A1F6FWM7</accession>
<name>A0A1F6FWM7_9BACT</name>
<dbReference type="InterPro" id="IPR011330">
    <property type="entry name" value="Glyco_hydro/deAcase_b/a-brl"/>
</dbReference>
<evidence type="ECO:0000256" key="2">
    <source>
        <dbReference type="ARBA" id="ARBA00022729"/>
    </source>
</evidence>
<gene>
    <name evidence="4" type="ORF">A3H55_01770</name>
</gene>
<feature type="domain" description="NodB homology" evidence="3">
    <location>
        <begin position="39"/>
        <end position="244"/>
    </location>
</feature>
<dbReference type="PROSITE" id="PS51677">
    <property type="entry name" value="NODB"/>
    <property type="match status" value="1"/>
</dbReference>
<dbReference type="InterPro" id="IPR002509">
    <property type="entry name" value="NODB_dom"/>
</dbReference>
<keyword evidence="2" id="KW-0732">Signal</keyword>
<reference evidence="4 5" key="1">
    <citation type="journal article" date="2016" name="Nat. Commun.">
        <title>Thousands of microbial genomes shed light on interconnected biogeochemical processes in an aquifer system.</title>
        <authorList>
            <person name="Anantharaman K."/>
            <person name="Brown C.T."/>
            <person name="Hug L.A."/>
            <person name="Sharon I."/>
            <person name="Castelle C.J."/>
            <person name="Probst A.J."/>
            <person name="Thomas B.C."/>
            <person name="Singh A."/>
            <person name="Wilkins M.J."/>
            <person name="Karaoz U."/>
            <person name="Brodie E.L."/>
            <person name="Williams K.H."/>
            <person name="Hubbard S.S."/>
            <person name="Banfield J.F."/>
        </authorList>
    </citation>
    <scope>NUCLEOTIDE SEQUENCE [LARGE SCALE GENOMIC DNA]</scope>
</reference>
<dbReference type="Gene3D" id="3.20.20.370">
    <property type="entry name" value="Glycoside hydrolase/deacetylase"/>
    <property type="match status" value="1"/>
</dbReference>
<evidence type="ECO:0000313" key="5">
    <source>
        <dbReference type="Proteomes" id="UP000177998"/>
    </source>
</evidence>
<dbReference type="CDD" id="cd10970">
    <property type="entry name" value="CE4_DAC_u1_6s"/>
    <property type="match status" value="1"/>
</dbReference>
<dbReference type="GO" id="GO:0016810">
    <property type="term" value="F:hydrolase activity, acting on carbon-nitrogen (but not peptide) bonds"/>
    <property type="evidence" value="ECO:0007669"/>
    <property type="project" value="InterPro"/>
</dbReference>
<dbReference type="Pfam" id="PF01522">
    <property type="entry name" value="Polysacc_deac_1"/>
    <property type="match status" value="1"/>
</dbReference>
<dbReference type="EMBL" id="MFMZ01000055">
    <property type="protein sequence ID" value="OGG90267.1"/>
    <property type="molecule type" value="Genomic_DNA"/>
</dbReference>
<dbReference type="STRING" id="1798564.A3H55_01770"/>
<dbReference type="Proteomes" id="UP000177998">
    <property type="component" value="Unassembled WGS sequence"/>
</dbReference>
<dbReference type="InterPro" id="IPR051398">
    <property type="entry name" value="Polysacch_Deacetylase"/>
</dbReference>
<dbReference type="GO" id="GO:0005576">
    <property type="term" value="C:extracellular region"/>
    <property type="evidence" value="ECO:0007669"/>
    <property type="project" value="UniProtKB-SubCell"/>
</dbReference>
<comment type="caution">
    <text evidence="4">The sequence shown here is derived from an EMBL/GenBank/DDBJ whole genome shotgun (WGS) entry which is preliminary data.</text>
</comment>
<evidence type="ECO:0000313" key="4">
    <source>
        <dbReference type="EMBL" id="OGG90267.1"/>
    </source>
</evidence>